<name>A0A2A6E7C4_TANFO</name>
<dbReference type="PANTHER" id="PTHR30547">
    <property type="entry name" value="UNCHARACTERIZED PROTEIN YHCG-RELATED"/>
    <property type="match status" value="1"/>
</dbReference>
<gene>
    <name evidence="2" type="ORF">CLI86_08410</name>
</gene>
<evidence type="ECO:0000259" key="1">
    <source>
        <dbReference type="Pfam" id="PF17761"/>
    </source>
</evidence>
<dbReference type="InterPro" id="IPR041527">
    <property type="entry name" value="YhcG_N"/>
</dbReference>
<proteinExistence type="predicted"/>
<dbReference type="EMBL" id="NSLJ01000019">
    <property type="protein sequence ID" value="PDP43477.1"/>
    <property type="molecule type" value="Genomic_DNA"/>
</dbReference>
<dbReference type="RefSeq" id="WP_097531333.1">
    <property type="nucleotide sequence ID" value="NZ_NSLJ01000019.1"/>
</dbReference>
<comment type="caution">
    <text evidence="2">The sequence shown here is derived from an EMBL/GenBank/DDBJ whole genome shotgun (WGS) entry which is preliminary data.</text>
</comment>
<accession>A0A2A6E7C4</accession>
<sequence length="138" mass="16113">MEEIGKYSPELYNDVCRIIENTRTRLATTANAEVCLMNWQVGLRIKTEILKDQRAEYGKEVIKNLAKLLTEKYGKGWSFYKLQHCVRSAYIFANIEYLMLEESNIKVAQYYTQLPDKKILSKKLDKAIAIAREAKQQK</sequence>
<evidence type="ECO:0000313" key="3">
    <source>
        <dbReference type="Proteomes" id="UP000219259"/>
    </source>
</evidence>
<reference evidence="2 3" key="1">
    <citation type="submission" date="2017-09" db="EMBL/GenBank/DDBJ databases">
        <title>Phase variable restriction modification systems are present in the genome sequences of periodontal pathogens Prevotella intermedia, Tannerella forsythia and Porphyromonas gingivalis.</title>
        <authorList>
            <person name="Haigh R.D."/>
            <person name="Crawford L."/>
            <person name="Ralph J."/>
            <person name="Wanford J."/>
            <person name="Vartoukian S.R."/>
            <person name="Hijazib K."/>
            <person name="Wade W."/>
            <person name="Oggioni M.R."/>
        </authorList>
    </citation>
    <scope>NUCLEOTIDE SEQUENCE [LARGE SCALE GENOMIC DNA]</scope>
    <source>
        <strain evidence="2 3">WW11663</strain>
    </source>
</reference>
<organism evidence="2 3">
    <name type="scientific">Tannerella forsythia</name>
    <name type="common">Bacteroides forsythus</name>
    <dbReference type="NCBI Taxonomy" id="28112"/>
    <lineage>
        <taxon>Bacteria</taxon>
        <taxon>Pseudomonadati</taxon>
        <taxon>Bacteroidota</taxon>
        <taxon>Bacteroidia</taxon>
        <taxon>Bacteroidales</taxon>
        <taxon>Tannerellaceae</taxon>
        <taxon>Tannerella</taxon>
    </lineage>
</organism>
<dbReference type="AlphaFoldDB" id="A0A2A6E7C4"/>
<dbReference type="InterPro" id="IPR053148">
    <property type="entry name" value="PD-DEXK-like_domain"/>
</dbReference>
<dbReference type="Pfam" id="PF17761">
    <property type="entry name" value="DUF1016_N"/>
    <property type="match status" value="1"/>
</dbReference>
<feature type="domain" description="YhcG N-terminal" evidence="1">
    <location>
        <begin position="15"/>
        <end position="96"/>
    </location>
</feature>
<dbReference type="PANTHER" id="PTHR30547:SF5">
    <property type="entry name" value="NUCLEASE YHCG-RELATED"/>
    <property type="match status" value="1"/>
</dbReference>
<evidence type="ECO:0000313" key="2">
    <source>
        <dbReference type="EMBL" id="PDP43477.1"/>
    </source>
</evidence>
<protein>
    <recommendedName>
        <fullName evidence="1">YhcG N-terminal domain-containing protein</fullName>
    </recommendedName>
</protein>
<dbReference type="Proteomes" id="UP000219259">
    <property type="component" value="Unassembled WGS sequence"/>
</dbReference>